<dbReference type="Gene3D" id="3.40.50.10330">
    <property type="entry name" value="Probable inorganic polyphosphate/atp-NAD kinase, domain 1"/>
    <property type="match status" value="1"/>
</dbReference>
<dbReference type="InterPro" id="IPR017438">
    <property type="entry name" value="ATP-NAD_kinase_N"/>
</dbReference>
<evidence type="ECO:0000259" key="5">
    <source>
        <dbReference type="PROSITE" id="PS50146"/>
    </source>
</evidence>
<keyword evidence="4" id="KW-0732">Signal</keyword>
<accession>A0A9Q1RBB7</accession>
<dbReference type="EMBL" id="JAJAGQ010000010">
    <property type="protein sequence ID" value="KAJ8551498.1"/>
    <property type="molecule type" value="Genomic_DNA"/>
</dbReference>
<keyword evidence="1" id="KW-0863">Zinc-finger</keyword>
<keyword evidence="3" id="KW-0812">Transmembrane</keyword>
<dbReference type="Pfam" id="PF00781">
    <property type="entry name" value="DAGK_cat"/>
    <property type="match status" value="1"/>
</dbReference>
<organism evidence="6 7">
    <name type="scientific">Anisodus acutangulus</name>
    <dbReference type="NCBI Taxonomy" id="402998"/>
    <lineage>
        <taxon>Eukaryota</taxon>
        <taxon>Viridiplantae</taxon>
        <taxon>Streptophyta</taxon>
        <taxon>Embryophyta</taxon>
        <taxon>Tracheophyta</taxon>
        <taxon>Spermatophyta</taxon>
        <taxon>Magnoliopsida</taxon>
        <taxon>eudicotyledons</taxon>
        <taxon>Gunneridae</taxon>
        <taxon>Pentapetalae</taxon>
        <taxon>asterids</taxon>
        <taxon>lamiids</taxon>
        <taxon>Solanales</taxon>
        <taxon>Solanaceae</taxon>
        <taxon>Solanoideae</taxon>
        <taxon>Hyoscyameae</taxon>
        <taxon>Anisodus</taxon>
    </lineage>
</organism>
<dbReference type="GO" id="GO:0008270">
    <property type="term" value="F:zinc ion binding"/>
    <property type="evidence" value="ECO:0007669"/>
    <property type="project" value="UniProtKB-KW"/>
</dbReference>
<feature type="region of interest" description="Disordered" evidence="2">
    <location>
        <begin position="117"/>
        <end position="137"/>
    </location>
</feature>
<dbReference type="OrthoDB" id="1730495at2759"/>
<dbReference type="PANTHER" id="PTHR11255:SF54">
    <property type="entry name" value="DIACYLGLYCEROL KINASE THETA"/>
    <property type="match status" value="1"/>
</dbReference>
<dbReference type="SMART" id="SM00046">
    <property type="entry name" value="DAGKc"/>
    <property type="match status" value="1"/>
</dbReference>
<evidence type="ECO:0000256" key="2">
    <source>
        <dbReference type="SAM" id="MobiDB-lite"/>
    </source>
</evidence>
<keyword evidence="7" id="KW-1185">Reference proteome</keyword>
<proteinExistence type="predicted"/>
<dbReference type="Proteomes" id="UP001152561">
    <property type="component" value="Unassembled WGS sequence"/>
</dbReference>
<protein>
    <recommendedName>
        <fullName evidence="5">DAGKc domain-containing protein</fullName>
    </recommendedName>
</protein>
<evidence type="ECO:0000313" key="7">
    <source>
        <dbReference type="Proteomes" id="UP001152561"/>
    </source>
</evidence>
<sequence length="302" mass="33726">MAVVVFVVVVLRGFAATTLSEREDMIRSLLILFIWVYFSLCYLYRKRLVHVDCHANMFNETCDICDLGPFRRLILSPLHIKELTRTSSGGLLTTITQGANEIASSVRASIRSQSKKYKHKHNNKKHGNEVYADTGSGDTIVDTTTESTADTDQMLELSSIEGPKIGLYLFRKVPHFRILICGGDGTVGWVLNAINKQNFVSPPPVAILPAGTGNDLARILSWGGGLGSVERQGGRAASTSKELLQPPKFLNNYLDSISSRIALIPINDMHIDHYRTIQKQDWMDNCNHQEDLKVDRNNIRNV</sequence>
<evidence type="ECO:0000256" key="1">
    <source>
        <dbReference type="ARBA" id="ARBA00022771"/>
    </source>
</evidence>
<dbReference type="InterPro" id="IPR001206">
    <property type="entry name" value="Diacylglycerol_kinase_cat_dom"/>
</dbReference>
<keyword evidence="3" id="KW-1133">Transmembrane helix</keyword>
<dbReference type="AlphaFoldDB" id="A0A9Q1RBB7"/>
<gene>
    <name evidence="6" type="ORF">K7X08_021513</name>
</gene>
<evidence type="ECO:0000256" key="4">
    <source>
        <dbReference type="SAM" id="SignalP"/>
    </source>
</evidence>
<dbReference type="GO" id="GO:0016020">
    <property type="term" value="C:membrane"/>
    <property type="evidence" value="ECO:0007669"/>
    <property type="project" value="UniProtKB-SubCell"/>
</dbReference>
<keyword evidence="1" id="KW-0862">Zinc</keyword>
<feature type="domain" description="DAGKc" evidence="5">
    <location>
        <begin position="155"/>
        <end position="270"/>
    </location>
</feature>
<feature type="chain" id="PRO_5040225953" description="DAGKc domain-containing protein" evidence="4">
    <location>
        <begin position="21"/>
        <end position="302"/>
    </location>
</feature>
<reference evidence="7" key="1">
    <citation type="journal article" date="2023" name="Proc. Natl. Acad. Sci. U.S.A.">
        <title>Genomic and structural basis for evolution of tropane alkaloid biosynthesis.</title>
        <authorList>
            <person name="Wanga Y.-J."/>
            <person name="Taina T."/>
            <person name="Yua J.-Y."/>
            <person name="Lia J."/>
            <person name="Xua B."/>
            <person name="Chenc J."/>
            <person name="D'Auriad J.C."/>
            <person name="Huanga J.-P."/>
            <person name="Huanga S.-X."/>
        </authorList>
    </citation>
    <scope>NUCLEOTIDE SEQUENCE [LARGE SCALE GENOMIC DNA]</scope>
    <source>
        <strain evidence="7">cv. KIB-2019</strain>
    </source>
</reference>
<keyword evidence="1" id="KW-0479">Metal-binding</keyword>
<dbReference type="SUPFAM" id="SSF111331">
    <property type="entry name" value="NAD kinase/diacylglycerol kinase-like"/>
    <property type="match status" value="1"/>
</dbReference>
<dbReference type="GO" id="GO:0007165">
    <property type="term" value="P:signal transduction"/>
    <property type="evidence" value="ECO:0007669"/>
    <property type="project" value="InterPro"/>
</dbReference>
<dbReference type="GO" id="GO:0004143">
    <property type="term" value="F:ATP-dependent diacylglycerol kinase activity"/>
    <property type="evidence" value="ECO:0007669"/>
    <property type="project" value="InterPro"/>
</dbReference>
<dbReference type="PANTHER" id="PTHR11255">
    <property type="entry name" value="DIACYLGLYCEROL KINASE"/>
    <property type="match status" value="1"/>
</dbReference>
<comment type="caution">
    <text evidence="6">The sequence shown here is derived from an EMBL/GenBank/DDBJ whole genome shotgun (WGS) entry which is preliminary data.</text>
</comment>
<evidence type="ECO:0000313" key="6">
    <source>
        <dbReference type="EMBL" id="KAJ8551498.1"/>
    </source>
</evidence>
<evidence type="ECO:0000256" key="3">
    <source>
        <dbReference type="SAM" id="Phobius"/>
    </source>
</evidence>
<dbReference type="InterPro" id="IPR016064">
    <property type="entry name" value="NAD/diacylglycerol_kinase_sf"/>
</dbReference>
<dbReference type="InterPro" id="IPR037607">
    <property type="entry name" value="DGK"/>
</dbReference>
<dbReference type="PROSITE" id="PS50146">
    <property type="entry name" value="DAGK"/>
    <property type="match status" value="1"/>
</dbReference>
<keyword evidence="3" id="KW-0472">Membrane</keyword>
<name>A0A9Q1RBB7_9SOLA</name>
<feature type="transmembrane region" description="Helical" evidence="3">
    <location>
        <begin position="25"/>
        <end position="44"/>
    </location>
</feature>
<feature type="signal peptide" evidence="4">
    <location>
        <begin position="1"/>
        <end position="20"/>
    </location>
</feature>